<protein>
    <submittedName>
        <fullName evidence="2">Uncharacterized protein</fullName>
    </submittedName>
</protein>
<proteinExistence type="predicted"/>
<sequence length="55" mass="6442">MIKNKNTRKISDSQAIKNFHQLDLEMGNEVTQPNDLKRHTIGSTKPYERKNDKTE</sequence>
<gene>
    <name evidence="2" type="ORF">P4S50_08805</name>
</gene>
<organism evidence="2 3">
    <name type="scientific">Tepidibacter hydrothermalis</name>
    <dbReference type="NCBI Taxonomy" id="3036126"/>
    <lineage>
        <taxon>Bacteria</taxon>
        <taxon>Bacillati</taxon>
        <taxon>Bacillota</taxon>
        <taxon>Clostridia</taxon>
        <taxon>Peptostreptococcales</taxon>
        <taxon>Peptostreptococcaceae</taxon>
        <taxon>Tepidibacter</taxon>
    </lineage>
</organism>
<dbReference type="EMBL" id="CP120733">
    <property type="protein sequence ID" value="WFD12165.1"/>
    <property type="molecule type" value="Genomic_DNA"/>
</dbReference>
<evidence type="ECO:0000313" key="2">
    <source>
        <dbReference type="EMBL" id="WFD12165.1"/>
    </source>
</evidence>
<reference evidence="2 3" key="1">
    <citation type="submission" date="2023-03" db="EMBL/GenBank/DDBJ databases">
        <title>Complete genome sequence of Tepidibacter sp. SWIR-1, isolated from a deep-sea hydrothermal vent.</title>
        <authorList>
            <person name="Li X."/>
        </authorList>
    </citation>
    <scope>NUCLEOTIDE SEQUENCE [LARGE SCALE GENOMIC DNA]</scope>
    <source>
        <strain evidence="2 3">SWIR-1</strain>
    </source>
</reference>
<name>A0ABY8EL76_9FIRM</name>
<dbReference type="Proteomes" id="UP001222800">
    <property type="component" value="Chromosome"/>
</dbReference>
<feature type="region of interest" description="Disordered" evidence="1">
    <location>
        <begin position="27"/>
        <end position="55"/>
    </location>
</feature>
<accession>A0ABY8EL76</accession>
<feature type="compositionally biased region" description="Basic and acidic residues" evidence="1">
    <location>
        <begin position="46"/>
        <end position="55"/>
    </location>
</feature>
<evidence type="ECO:0000313" key="3">
    <source>
        <dbReference type="Proteomes" id="UP001222800"/>
    </source>
</evidence>
<dbReference type="RefSeq" id="WP_277734467.1">
    <property type="nucleotide sequence ID" value="NZ_CP120733.1"/>
</dbReference>
<keyword evidence="3" id="KW-1185">Reference proteome</keyword>
<evidence type="ECO:0000256" key="1">
    <source>
        <dbReference type="SAM" id="MobiDB-lite"/>
    </source>
</evidence>